<reference evidence="2" key="1">
    <citation type="submission" date="2014-11" db="EMBL/GenBank/DDBJ databases">
        <authorList>
            <person name="Amaro Gonzalez C."/>
        </authorList>
    </citation>
    <scope>NUCLEOTIDE SEQUENCE</scope>
</reference>
<evidence type="ECO:0000256" key="1">
    <source>
        <dbReference type="SAM" id="MobiDB-lite"/>
    </source>
</evidence>
<protein>
    <submittedName>
        <fullName evidence="2">Uncharacterized protein</fullName>
    </submittedName>
</protein>
<name>A0A0E9PIE6_ANGAN</name>
<accession>A0A0E9PIE6</accession>
<reference evidence="2" key="2">
    <citation type="journal article" date="2015" name="Fish Shellfish Immunol.">
        <title>Early steps in the European eel (Anguilla anguilla)-Vibrio vulnificus interaction in the gills: Role of the RtxA13 toxin.</title>
        <authorList>
            <person name="Callol A."/>
            <person name="Pajuelo D."/>
            <person name="Ebbesson L."/>
            <person name="Teles M."/>
            <person name="MacKenzie S."/>
            <person name="Amaro C."/>
        </authorList>
    </citation>
    <scope>NUCLEOTIDE SEQUENCE</scope>
</reference>
<evidence type="ECO:0000313" key="2">
    <source>
        <dbReference type="EMBL" id="JAH03850.1"/>
    </source>
</evidence>
<feature type="region of interest" description="Disordered" evidence="1">
    <location>
        <begin position="47"/>
        <end position="68"/>
    </location>
</feature>
<proteinExistence type="predicted"/>
<dbReference type="EMBL" id="GBXM01104727">
    <property type="protein sequence ID" value="JAH03850.1"/>
    <property type="molecule type" value="Transcribed_RNA"/>
</dbReference>
<dbReference type="AlphaFoldDB" id="A0A0E9PIE6"/>
<organism evidence="2">
    <name type="scientific">Anguilla anguilla</name>
    <name type="common">European freshwater eel</name>
    <name type="synonym">Muraena anguilla</name>
    <dbReference type="NCBI Taxonomy" id="7936"/>
    <lineage>
        <taxon>Eukaryota</taxon>
        <taxon>Metazoa</taxon>
        <taxon>Chordata</taxon>
        <taxon>Craniata</taxon>
        <taxon>Vertebrata</taxon>
        <taxon>Euteleostomi</taxon>
        <taxon>Actinopterygii</taxon>
        <taxon>Neopterygii</taxon>
        <taxon>Teleostei</taxon>
        <taxon>Anguilliformes</taxon>
        <taxon>Anguillidae</taxon>
        <taxon>Anguilla</taxon>
    </lineage>
</organism>
<sequence length="68" mass="7413">MIYGLKKHSSSDSRPGAHWKIIRDYSCMTSCLGVTQENIQCLLRSNPGASPRAASPCYGEPYGSQGIH</sequence>